<keyword evidence="1" id="KW-1185">Reference proteome</keyword>
<evidence type="ECO:0000313" key="3">
    <source>
        <dbReference type="RefSeq" id="XP_072848595.1"/>
    </source>
</evidence>
<dbReference type="GeneID" id="140704922"/>
<reference evidence="1 2" key="1">
    <citation type="submission" date="2025-05" db="UniProtKB">
        <authorList>
            <consortium name="RefSeq"/>
        </authorList>
    </citation>
    <scope>NUCLEOTIDE SEQUENCE [LARGE SCALE GENOMIC DNA]</scope>
</reference>
<dbReference type="PANTHER" id="PTHR33050:SF7">
    <property type="entry name" value="RIBONUCLEASE H"/>
    <property type="match status" value="1"/>
</dbReference>
<dbReference type="PANTHER" id="PTHR33050">
    <property type="entry name" value="REVERSE TRANSCRIPTASE DOMAIN-CONTAINING PROTEIN"/>
    <property type="match status" value="1"/>
</dbReference>
<evidence type="ECO:0000313" key="4">
    <source>
        <dbReference type="RefSeq" id="XP_072848597.1"/>
    </source>
</evidence>
<evidence type="ECO:0000313" key="2">
    <source>
        <dbReference type="RefSeq" id="XP_072848594.1"/>
    </source>
</evidence>
<protein>
    <submittedName>
        <fullName evidence="2 3">Uncharacterized protein isoform X1</fullName>
    </submittedName>
</protein>
<dbReference type="Proteomes" id="UP001652642">
    <property type="component" value="Chromosome 2"/>
</dbReference>
<dbReference type="RefSeq" id="XP_072848594.1">
    <property type="nucleotide sequence ID" value="XM_072992493.1"/>
</dbReference>
<name>A0ABM5FT66_9SAUR</name>
<sequence>MASTTAVVQHARLRMRPLQSWYQDSFEPLVDPPSKLLLVTQELVEQLAWWSLHSNLLVGCPFGPLQPSIQLTMDANLSGWGVHCLNLTANGHWTLPEAALHINALELLAVFKALRASERLLSNKVVQVTSDNTTVVYYPNKQGGTHSRQLLHLTVQIWDWCCAHHIFLVAVHVASVDNVLADRLSSSPETSHEWALDQAVFSSICQRWGIPCLDLFASAVNAKCDRYCSRAGMGSHSEGDAFMVSWTTGLVYVFPPIPLIQKTVIKIHQDRANVIFIAPWWPRQPWFAPLLQMASDHFRLPSLPHLLSLHEGRTFHPDLDSLHLTAWRLDLR</sequence>
<dbReference type="InterPro" id="IPR012337">
    <property type="entry name" value="RNaseH-like_sf"/>
</dbReference>
<dbReference type="SUPFAM" id="SSF53098">
    <property type="entry name" value="Ribonuclease H-like"/>
    <property type="match status" value="1"/>
</dbReference>
<dbReference type="CDD" id="cd09275">
    <property type="entry name" value="RNase_HI_RT_DIRS1"/>
    <property type="match status" value="1"/>
</dbReference>
<dbReference type="RefSeq" id="XP_072848595.1">
    <property type="nucleotide sequence ID" value="XM_072992494.1"/>
</dbReference>
<dbReference type="InterPro" id="IPR052055">
    <property type="entry name" value="Hepadnavirus_pol/RT"/>
</dbReference>
<gene>
    <name evidence="2 3 4" type="primary">LOC140704922</name>
</gene>
<organism evidence="1 3">
    <name type="scientific">Pogona vitticeps</name>
    <name type="common">central bearded dragon</name>
    <dbReference type="NCBI Taxonomy" id="103695"/>
    <lineage>
        <taxon>Eukaryota</taxon>
        <taxon>Metazoa</taxon>
        <taxon>Chordata</taxon>
        <taxon>Craniata</taxon>
        <taxon>Vertebrata</taxon>
        <taxon>Euteleostomi</taxon>
        <taxon>Lepidosauria</taxon>
        <taxon>Squamata</taxon>
        <taxon>Bifurcata</taxon>
        <taxon>Unidentata</taxon>
        <taxon>Episquamata</taxon>
        <taxon>Toxicofera</taxon>
        <taxon>Iguania</taxon>
        <taxon>Acrodonta</taxon>
        <taxon>Agamidae</taxon>
        <taxon>Amphibolurinae</taxon>
        <taxon>Pogona</taxon>
    </lineage>
</organism>
<dbReference type="RefSeq" id="XP_072848597.1">
    <property type="nucleotide sequence ID" value="XM_072992496.1"/>
</dbReference>
<evidence type="ECO:0000313" key="1">
    <source>
        <dbReference type="Proteomes" id="UP001652642"/>
    </source>
</evidence>
<accession>A0ABM5FT66</accession>
<proteinExistence type="predicted"/>